<gene>
    <name evidence="4" type="ordered locus">BATR1942_07370</name>
</gene>
<comment type="subcellular location">
    <subcellularLocation>
        <location evidence="1">Secreted</location>
    </subcellularLocation>
</comment>
<sequence length="74" mass="8479">MAEDHLPDSSLGPLFTTILMEQFKRLRAGDRFWDENDPTLTVEDKVSIKSTKLADIIRRNTGIKDIQDDVFLVT</sequence>
<dbReference type="Proteomes" id="UP000006867">
    <property type="component" value="Chromosome"/>
</dbReference>
<evidence type="ECO:0000256" key="1">
    <source>
        <dbReference type="ARBA" id="ARBA00004613"/>
    </source>
</evidence>
<keyword evidence="4" id="KW-0575">Peroxidase</keyword>
<evidence type="ECO:0000313" key="5">
    <source>
        <dbReference type="Proteomes" id="UP000006867"/>
    </source>
</evidence>
<keyword evidence="2" id="KW-0964">Secreted</keyword>
<accession>A0ABM5LX21</accession>
<dbReference type="EMBL" id="CP002207">
    <property type="protein sequence ID" value="ADP32424.1"/>
    <property type="molecule type" value="Genomic_DNA"/>
</dbReference>
<dbReference type="Pfam" id="PF03098">
    <property type="entry name" value="An_peroxidase"/>
    <property type="match status" value="1"/>
</dbReference>
<protein>
    <submittedName>
        <fullName evidence="4">Peroxidase</fullName>
    </submittedName>
</protein>
<proteinExistence type="predicted"/>
<organism evidence="4 5">
    <name type="scientific">Bacillus atrophaeus (strain 1942)</name>
    <dbReference type="NCBI Taxonomy" id="720555"/>
    <lineage>
        <taxon>Bacteria</taxon>
        <taxon>Bacillati</taxon>
        <taxon>Bacillota</taxon>
        <taxon>Bacilli</taxon>
        <taxon>Bacillales</taxon>
        <taxon>Bacillaceae</taxon>
        <taxon>Bacillus</taxon>
    </lineage>
</organism>
<dbReference type="PANTHER" id="PTHR11475:SF4">
    <property type="entry name" value="CHORION PEROXIDASE"/>
    <property type="match status" value="1"/>
</dbReference>
<keyword evidence="4" id="KW-0560">Oxidoreductase</keyword>
<keyword evidence="5" id="KW-1185">Reference proteome</keyword>
<dbReference type="SUPFAM" id="SSF48113">
    <property type="entry name" value="Heme-dependent peroxidases"/>
    <property type="match status" value="1"/>
</dbReference>
<dbReference type="GO" id="GO:0004601">
    <property type="term" value="F:peroxidase activity"/>
    <property type="evidence" value="ECO:0007669"/>
    <property type="project" value="UniProtKB-KW"/>
</dbReference>
<evidence type="ECO:0000256" key="3">
    <source>
        <dbReference type="ARBA" id="ARBA00023180"/>
    </source>
</evidence>
<dbReference type="PROSITE" id="PS50292">
    <property type="entry name" value="PEROXIDASE_3"/>
    <property type="match status" value="1"/>
</dbReference>
<evidence type="ECO:0000256" key="2">
    <source>
        <dbReference type="ARBA" id="ARBA00022525"/>
    </source>
</evidence>
<evidence type="ECO:0000313" key="4">
    <source>
        <dbReference type="EMBL" id="ADP32424.1"/>
    </source>
</evidence>
<reference evidence="4 5" key="1">
    <citation type="journal article" date="2011" name="Front. Microbiol.">
        <title>Genomic signatures of strain selection and enhancement in Bacillus atrophaeus var. globigii, a historical biowarfare simulant.</title>
        <authorList>
            <person name="Gibbons H.S."/>
            <person name="Broomall S.M."/>
            <person name="McNew L.A."/>
            <person name="Daligault H."/>
            <person name="Chapman C."/>
            <person name="Bruce D."/>
            <person name="Karavis M."/>
            <person name="Krepps M."/>
            <person name="McGregor P.A."/>
            <person name="Hong C."/>
            <person name="Park K.H."/>
            <person name="Akmal A."/>
            <person name="Feldman A."/>
            <person name="Lin J.S."/>
            <person name="Chang W.E."/>
            <person name="Higgs B.W."/>
            <person name="Demirev P."/>
            <person name="Lindquist J."/>
            <person name="Liem A."/>
            <person name="Fochler E."/>
            <person name="Read T.D."/>
            <person name="Tapia R."/>
            <person name="Johnson S."/>
            <person name="Bishop-Lilly K.A."/>
            <person name="Detter C."/>
            <person name="Han C."/>
            <person name="Sozhamannan S."/>
            <person name="Rosenzweig C.N."/>
            <person name="Skowronski E.W."/>
        </authorList>
    </citation>
    <scope>NUCLEOTIDE SEQUENCE [LARGE SCALE GENOMIC DNA]</scope>
    <source>
        <strain evidence="4 5">1942</strain>
    </source>
</reference>
<dbReference type="InterPro" id="IPR019791">
    <property type="entry name" value="Haem_peroxidase_animal"/>
</dbReference>
<dbReference type="InterPro" id="IPR010255">
    <property type="entry name" value="Haem_peroxidase_sf"/>
</dbReference>
<keyword evidence="3" id="KW-0325">Glycoprotein</keyword>
<dbReference type="PANTHER" id="PTHR11475">
    <property type="entry name" value="OXIDASE/PEROXIDASE"/>
    <property type="match status" value="1"/>
</dbReference>
<dbReference type="Gene3D" id="1.10.640.10">
    <property type="entry name" value="Haem peroxidase domain superfamily, animal type"/>
    <property type="match status" value="1"/>
</dbReference>
<name>A0ABM5LX21_BACA1</name>
<dbReference type="InterPro" id="IPR037120">
    <property type="entry name" value="Haem_peroxidase_sf_animal"/>
</dbReference>